<dbReference type="InterPro" id="IPR010982">
    <property type="entry name" value="Lambda_DNA-bd_dom_sf"/>
</dbReference>
<feature type="domain" description="HTH lacI-type" evidence="5">
    <location>
        <begin position="1"/>
        <end position="53"/>
    </location>
</feature>
<evidence type="ECO:0000256" key="1">
    <source>
        <dbReference type="ARBA" id="ARBA00022491"/>
    </source>
</evidence>
<name>A0AA90K7K6_9ACTN</name>
<evidence type="ECO:0000256" key="4">
    <source>
        <dbReference type="ARBA" id="ARBA00023163"/>
    </source>
</evidence>
<evidence type="ECO:0000259" key="5">
    <source>
        <dbReference type="PROSITE" id="PS50932"/>
    </source>
</evidence>
<dbReference type="InterPro" id="IPR046335">
    <property type="entry name" value="LacI/GalR-like_sensor"/>
</dbReference>
<dbReference type="RefSeq" id="WP_271313195.1">
    <property type="nucleotide sequence ID" value="NZ_JABXJJ020000007.1"/>
</dbReference>
<keyword evidence="3 6" id="KW-0238">DNA-binding</keyword>
<dbReference type="AlphaFoldDB" id="A0AA90K7K6"/>
<dbReference type="PANTHER" id="PTHR30146:SF148">
    <property type="entry name" value="HTH-TYPE TRANSCRIPTIONAL REPRESSOR PURR-RELATED"/>
    <property type="match status" value="1"/>
</dbReference>
<dbReference type="EMBL" id="JABXJJ020000007">
    <property type="protein sequence ID" value="MDI5968998.1"/>
    <property type="molecule type" value="Genomic_DNA"/>
</dbReference>
<dbReference type="PROSITE" id="PS50932">
    <property type="entry name" value="HTH_LACI_2"/>
    <property type="match status" value="1"/>
</dbReference>
<comment type="caution">
    <text evidence="6">The sequence shown here is derived from an EMBL/GenBank/DDBJ whole genome shotgun (WGS) entry which is preliminary data.</text>
</comment>
<dbReference type="InterPro" id="IPR028082">
    <property type="entry name" value="Peripla_BP_I"/>
</dbReference>
<organism evidence="6">
    <name type="scientific">Streptantibioticus silvisoli</name>
    <dbReference type="NCBI Taxonomy" id="2705255"/>
    <lineage>
        <taxon>Bacteria</taxon>
        <taxon>Bacillati</taxon>
        <taxon>Actinomycetota</taxon>
        <taxon>Actinomycetes</taxon>
        <taxon>Kitasatosporales</taxon>
        <taxon>Streptomycetaceae</taxon>
        <taxon>Streptantibioticus</taxon>
    </lineage>
</organism>
<dbReference type="Gene3D" id="1.10.260.40">
    <property type="entry name" value="lambda repressor-like DNA-binding domains"/>
    <property type="match status" value="1"/>
</dbReference>
<dbReference type="GO" id="GO:0000976">
    <property type="term" value="F:transcription cis-regulatory region binding"/>
    <property type="evidence" value="ECO:0007669"/>
    <property type="project" value="TreeGrafter"/>
</dbReference>
<dbReference type="PANTHER" id="PTHR30146">
    <property type="entry name" value="LACI-RELATED TRANSCRIPTIONAL REPRESSOR"/>
    <property type="match status" value="1"/>
</dbReference>
<reference evidence="6" key="1">
    <citation type="submission" date="2023-05" db="EMBL/GenBank/DDBJ databases">
        <title>Streptantibioticus silvisoli sp. nov., acidotolerant actinomycetes 1 from pine litter.</title>
        <authorList>
            <person name="Swiecimska M."/>
            <person name="Golinska P."/>
            <person name="Sangal V."/>
            <person name="Wachnowicz B."/>
            <person name="Goodfellow M."/>
        </authorList>
    </citation>
    <scope>NUCLEOTIDE SEQUENCE</scope>
    <source>
        <strain evidence="6">SL13</strain>
    </source>
</reference>
<dbReference type="SUPFAM" id="SSF47413">
    <property type="entry name" value="lambda repressor-like DNA-binding domains"/>
    <property type="match status" value="1"/>
</dbReference>
<dbReference type="CDD" id="cd01392">
    <property type="entry name" value="HTH_LacI"/>
    <property type="match status" value="1"/>
</dbReference>
<gene>
    <name evidence="6" type="ORF">POF50_006505</name>
</gene>
<proteinExistence type="predicted"/>
<accession>A0AA90K7K6</accession>
<keyword evidence="4" id="KW-0804">Transcription</keyword>
<evidence type="ECO:0000256" key="3">
    <source>
        <dbReference type="ARBA" id="ARBA00023125"/>
    </source>
</evidence>
<dbReference type="PROSITE" id="PS00356">
    <property type="entry name" value="HTH_LACI_1"/>
    <property type="match status" value="1"/>
</dbReference>
<dbReference type="Pfam" id="PF13377">
    <property type="entry name" value="Peripla_BP_3"/>
    <property type="match status" value="1"/>
</dbReference>
<dbReference type="GO" id="GO:0003700">
    <property type="term" value="F:DNA-binding transcription factor activity"/>
    <property type="evidence" value="ECO:0007669"/>
    <property type="project" value="TreeGrafter"/>
</dbReference>
<dbReference type="CDD" id="cd06267">
    <property type="entry name" value="PBP1_LacI_sugar_binding-like"/>
    <property type="match status" value="1"/>
</dbReference>
<sequence>MADVAAAAGVSITTVSHVLNNTRPVSDELRRRVLAAVEESGYTTNGVARALATRNTMLIGVVMSFLSNPFFAPLVSAIEKTARRNGYTLLLTDNHENAADETTQVGIMLDRRVDGVILAPAAAHAEPVLDLLTRRGTPTVLVDRFADHRFDEVCVENVEATAGLVTHLTGIGHTRVGLVSGRAGLSTTAERLTGYREGLERAGLPFDRALVRSGSSRVAPATEAVKALMASADPPTAIVSANNAMTVGVLRGLRELGVRVPADVAVVSFDDIAWADLMNPSLTAVAQPIAEMGNLAAKTLIKRIGGYAGPPEHRTLAPTFQHRQSCGCPVPGSTS</sequence>
<dbReference type="Gene3D" id="3.40.50.2300">
    <property type="match status" value="2"/>
</dbReference>
<evidence type="ECO:0000313" key="6">
    <source>
        <dbReference type="EMBL" id="MDI5968998.1"/>
    </source>
</evidence>
<evidence type="ECO:0000256" key="2">
    <source>
        <dbReference type="ARBA" id="ARBA00023015"/>
    </source>
</evidence>
<protein>
    <submittedName>
        <fullName evidence="6">LacI family DNA-binding transcriptional regulator</fullName>
    </submittedName>
</protein>
<dbReference type="InterPro" id="IPR000843">
    <property type="entry name" value="HTH_LacI"/>
</dbReference>
<dbReference type="SMART" id="SM00354">
    <property type="entry name" value="HTH_LACI"/>
    <property type="match status" value="1"/>
</dbReference>
<dbReference type="SUPFAM" id="SSF53822">
    <property type="entry name" value="Periplasmic binding protein-like I"/>
    <property type="match status" value="1"/>
</dbReference>
<dbReference type="Pfam" id="PF00356">
    <property type="entry name" value="LacI"/>
    <property type="match status" value="1"/>
</dbReference>
<keyword evidence="1" id="KW-0678">Repressor</keyword>
<keyword evidence="2" id="KW-0805">Transcription regulation</keyword>